<dbReference type="InterPro" id="IPR007434">
    <property type="entry name" value="FemAB-like"/>
</dbReference>
<evidence type="ECO:0000313" key="2">
    <source>
        <dbReference type="Proteomes" id="UP000050863"/>
    </source>
</evidence>
<organism evidence="1 2">
    <name type="scientific">Bradyrhizobium jicamae</name>
    <dbReference type="NCBI Taxonomy" id="280332"/>
    <lineage>
        <taxon>Bacteria</taxon>
        <taxon>Pseudomonadati</taxon>
        <taxon>Pseudomonadota</taxon>
        <taxon>Alphaproteobacteria</taxon>
        <taxon>Hyphomicrobiales</taxon>
        <taxon>Nitrobacteraceae</taxon>
        <taxon>Bradyrhizobium</taxon>
    </lineage>
</organism>
<dbReference type="Proteomes" id="UP000050863">
    <property type="component" value="Unassembled WGS sequence"/>
</dbReference>
<evidence type="ECO:0000313" key="1">
    <source>
        <dbReference type="EMBL" id="KRR12595.1"/>
    </source>
</evidence>
<evidence type="ECO:0008006" key="3">
    <source>
        <dbReference type="Google" id="ProtNLM"/>
    </source>
</evidence>
<name>A0A0R3M514_9BRAD</name>
<comment type="caution">
    <text evidence="1">The sequence shown here is derived from an EMBL/GenBank/DDBJ whole genome shotgun (WGS) entry which is preliminary data.</text>
</comment>
<gene>
    <name evidence="1" type="ORF">CQ12_34920</name>
</gene>
<dbReference type="SUPFAM" id="SSF55729">
    <property type="entry name" value="Acyl-CoA N-acyltransferases (Nat)"/>
    <property type="match status" value="1"/>
</dbReference>
<dbReference type="AlphaFoldDB" id="A0A0R3M514"/>
<accession>A0A0R3M514</accession>
<dbReference type="InterPro" id="IPR016181">
    <property type="entry name" value="Acyl_CoA_acyltransferase"/>
</dbReference>
<dbReference type="Pfam" id="PF04339">
    <property type="entry name" value="FemAB_like"/>
    <property type="match status" value="1"/>
</dbReference>
<keyword evidence="2" id="KW-1185">Reference proteome</keyword>
<sequence length="368" mass="41249">MDEHEWDALISDNNFYNSYRWLRALEHSFGATDVLAVHGSASLVAACTLWEGDQASGMFFLPDCMADIPGPWQQSFLWLGGRRNTHNEIPCIQGGRRRQALTELGRCALNYVQERGYAGFVMPYMPYQAAVEFADAIGAAVVLHSAEASLEVPDTGLAGVMARSRAHDRNQSKSEIAAFQRMGSKVEWAAAEELDDSVAAHLFTQNRSRYGSAQDLEWMQRILAGQRKAGVSHLGAAAISKRNDDVTALALFYRFGTALHLRYFGADYNLGLNDYRYFVLCYYEALDYAAAHGLTTLRLSTSALRAKVNRGAKIEPQAVVAKCADKQHICHSEAKRHNRRMLRQYRDQFPGHLSHDWKLVESHQDRTG</sequence>
<dbReference type="EMBL" id="LLXZ01000033">
    <property type="protein sequence ID" value="KRR12595.1"/>
    <property type="molecule type" value="Genomic_DNA"/>
</dbReference>
<proteinExistence type="predicted"/>
<protein>
    <recommendedName>
        <fullName evidence="3">BioF2-like acetyltransferase domain-containing protein</fullName>
    </recommendedName>
</protein>
<reference evidence="1 2" key="1">
    <citation type="submission" date="2014-03" db="EMBL/GenBank/DDBJ databases">
        <title>Bradyrhizobium valentinum sp. nov., isolated from effective nodules of Lupinus mariae-josephae, a lupine endemic of basic-lime soils in Eastern Spain.</title>
        <authorList>
            <person name="Duran D."/>
            <person name="Rey L."/>
            <person name="Navarro A."/>
            <person name="Busquets A."/>
            <person name="Imperial J."/>
            <person name="Ruiz-Argueso T."/>
        </authorList>
    </citation>
    <scope>NUCLEOTIDE SEQUENCE [LARGE SCALE GENOMIC DNA]</scope>
    <source>
        <strain evidence="1 2">PAC68</strain>
    </source>
</reference>